<dbReference type="InterPro" id="IPR018660">
    <property type="entry name" value="MliC"/>
</dbReference>
<name>A0ABU1V7A1_9BURK</name>
<proteinExistence type="predicted"/>
<evidence type="ECO:0000256" key="3">
    <source>
        <dbReference type="ARBA" id="ARBA00023139"/>
    </source>
</evidence>
<keyword evidence="3" id="KW-0564">Palmitate</keyword>
<dbReference type="Proteomes" id="UP001265550">
    <property type="component" value="Unassembled WGS sequence"/>
</dbReference>
<feature type="signal peptide" evidence="5">
    <location>
        <begin position="1"/>
        <end position="20"/>
    </location>
</feature>
<evidence type="ECO:0000256" key="2">
    <source>
        <dbReference type="ARBA" id="ARBA00023136"/>
    </source>
</evidence>
<accession>A0ABU1V7A1</accession>
<keyword evidence="4" id="KW-0449">Lipoprotein</keyword>
<dbReference type="InterPro" id="IPR036328">
    <property type="entry name" value="MliC_sf"/>
</dbReference>
<protein>
    <recommendedName>
        <fullName evidence="6">C-type lysozyme inhibitor domain-containing protein</fullName>
    </recommendedName>
</protein>
<comment type="caution">
    <text evidence="7">The sequence shown here is derived from an EMBL/GenBank/DDBJ whole genome shotgun (WGS) entry which is preliminary data.</text>
</comment>
<gene>
    <name evidence="7" type="ORF">J2X09_001024</name>
</gene>
<dbReference type="SUPFAM" id="SSF141488">
    <property type="entry name" value="YdhA-like"/>
    <property type="match status" value="1"/>
</dbReference>
<dbReference type="Gene3D" id="2.40.128.200">
    <property type="match status" value="1"/>
</dbReference>
<keyword evidence="2" id="KW-0472">Membrane</keyword>
<evidence type="ECO:0000256" key="1">
    <source>
        <dbReference type="ARBA" id="ARBA00022729"/>
    </source>
</evidence>
<evidence type="ECO:0000259" key="6">
    <source>
        <dbReference type="Pfam" id="PF09864"/>
    </source>
</evidence>
<evidence type="ECO:0000313" key="8">
    <source>
        <dbReference type="Proteomes" id="UP001265550"/>
    </source>
</evidence>
<dbReference type="Pfam" id="PF09864">
    <property type="entry name" value="MliC"/>
    <property type="match status" value="1"/>
</dbReference>
<evidence type="ECO:0000313" key="7">
    <source>
        <dbReference type="EMBL" id="MDR7093292.1"/>
    </source>
</evidence>
<reference evidence="7 8" key="1">
    <citation type="submission" date="2023-07" db="EMBL/GenBank/DDBJ databases">
        <title>Sorghum-associated microbial communities from plants grown in Nebraska, USA.</title>
        <authorList>
            <person name="Schachtman D."/>
        </authorList>
    </citation>
    <scope>NUCLEOTIDE SEQUENCE [LARGE SCALE GENOMIC DNA]</scope>
    <source>
        <strain evidence="7 8">BE240</strain>
    </source>
</reference>
<dbReference type="EMBL" id="JAVDWE010000002">
    <property type="protein sequence ID" value="MDR7093292.1"/>
    <property type="molecule type" value="Genomic_DNA"/>
</dbReference>
<feature type="domain" description="C-type lysozyme inhibitor" evidence="6">
    <location>
        <begin position="46"/>
        <end position="116"/>
    </location>
</feature>
<feature type="chain" id="PRO_5045528404" description="C-type lysozyme inhibitor domain-containing protein" evidence="5">
    <location>
        <begin position="21"/>
        <end position="135"/>
    </location>
</feature>
<keyword evidence="1 5" id="KW-0732">Signal</keyword>
<organism evidence="7 8">
    <name type="scientific">Hydrogenophaga laconesensis</name>
    <dbReference type="NCBI Taxonomy" id="1805971"/>
    <lineage>
        <taxon>Bacteria</taxon>
        <taxon>Pseudomonadati</taxon>
        <taxon>Pseudomonadota</taxon>
        <taxon>Betaproteobacteria</taxon>
        <taxon>Burkholderiales</taxon>
        <taxon>Comamonadaceae</taxon>
        <taxon>Hydrogenophaga</taxon>
    </lineage>
</organism>
<evidence type="ECO:0000256" key="5">
    <source>
        <dbReference type="SAM" id="SignalP"/>
    </source>
</evidence>
<dbReference type="RefSeq" id="WP_204732835.1">
    <property type="nucleotide sequence ID" value="NZ_JAVDWE010000002.1"/>
</dbReference>
<keyword evidence="8" id="KW-1185">Reference proteome</keyword>
<evidence type="ECO:0000256" key="4">
    <source>
        <dbReference type="ARBA" id="ARBA00023288"/>
    </source>
</evidence>
<sequence length="135" mass="14568">MLTRTLFASLVAVLALDVSAQGATPAPQAQASPPPQLVFSSQAVQYKCDGGGEIELAYLNLSNGTTFAALHHDKRTLMLQGRRATTGVRFFALDPQSRLSWYTQGMKGELSAIAPDPNMQDQILMANCFAQPAKR</sequence>